<keyword evidence="1" id="KW-0175">Coiled coil</keyword>
<feature type="compositionally biased region" description="Polar residues" evidence="2">
    <location>
        <begin position="1"/>
        <end position="24"/>
    </location>
</feature>
<keyword evidence="4" id="KW-1185">Reference proteome</keyword>
<evidence type="ECO:0000256" key="2">
    <source>
        <dbReference type="SAM" id="MobiDB-lite"/>
    </source>
</evidence>
<protein>
    <submittedName>
        <fullName evidence="3">Uncharacterized protein</fullName>
    </submittedName>
</protein>
<feature type="region of interest" description="Disordered" evidence="2">
    <location>
        <begin position="172"/>
        <end position="249"/>
    </location>
</feature>
<name>K0SR80_THAOC</name>
<feature type="region of interest" description="Disordered" evidence="2">
    <location>
        <begin position="1"/>
        <end position="69"/>
    </location>
</feature>
<gene>
    <name evidence="3" type="ORF">THAOC_18756</name>
</gene>
<accession>K0SR80</accession>
<organism evidence="3 4">
    <name type="scientific">Thalassiosira oceanica</name>
    <name type="common">Marine diatom</name>
    <dbReference type="NCBI Taxonomy" id="159749"/>
    <lineage>
        <taxon>Eukaryota</taxon>
        <taxon>Sar</taxon>
        <taxon>Stramenopiles</taxon>
        <taxon>Ochrophyta</taxon>
        <taxon>Bacillariophyta</taxon>
        <taxon>Coscinodiscophyceae</taxon>
        <taxon>Thalassiosirophycidae</taxon>
        <taxon>Thalassiosirales</taxon>
        <taxon>Thalassiosiraceae</taxon>
        <taxon>Thalassiosira</taxon>
    </lineage>
</organism>
<sequence length="249" mass="27087">MSSSRSVPTMFEEQTATRTGNPSSVGIARTTTSDKDNKGQGSGGKDAKTSRLSVFPRRRGGGHGIRAGGYRIEEDPATIEAARLREEVAGLREEREKQSKIRIEASLAAKSETRVESLQDELKRLREAKADGDAKLETSVLRLKGRVAELEISAKDLAGQKKKATVNATKEALGGLRVHRQDERDAAVGGETTSSRSRRRGEGAEQNRGCGPDLGTSVHLCRQEGLCPQEGAKKELRKERGFSSREMSR</sequence>
<evidence type="ECO:0000256" key="1">
    <source>
        <dbReference type="SAM" id="Coils"/>
    </source>
</evidence>
<feature type="coiled-coil region" evidence="1">
    <location>
        <begin position="81"/>
        <end position="135"/>
    </location>
</feature>
<dbReference type="AlphaFoldDB" id="K0SR80"/>
<reference evidence="3 4" key="1">
    <citation type="journal article" date="2012" name="Genome Biol.">
        <title>Genome and low-iron response of an oceanic diatom adapted to chronic iron limitation.</title>
        <authorList>
            <person name="Lommer M."/>
            <person name="Specht M."/>
            <person name="Roy A.S."/>
            <person name="Kraemer L."/>
            <person name="Andreson R."/>
            <person name="Gutowska M.A."/>
            <person name="Wolf J."/>
            <person name="Bergner S.V."/>
            <person name="Schilhabel M.B."/>
            <person name="Klostermeier U.C."/>
            <person name="Beiko R.G."/>
            <person name="Rosenstiel P."/>
            <person name="Hippler M."/>
            <person name="Laroche J."/>
        </authorList>
    </citation>
    <scope>NUCLEOTIDE SEQUENCE [LARGE SCALE GENOMIC DNA]</scope>
    <source>
        <strain evidence="3 4">CCMP1005</strain>
    </source>
</reference>
<evidence type="ECO:0000313" key="3">
    <source>
        <dbReference type="EMBL" id="EJK60832.1"/>
    </source>
</evidence>
<dbReference type="Proteomes" id="UP000266841">
    <property type="component" value="Unassembled WGS sequence"/>
</dbReference>
<feature type="compositionally biased region" description="Basic and acidic residues" evidence="2">
    <location>
        <begin position="231"/>
        <end position="249"/>
    </location>
</feature>
<dbReference type="EMBL" id="AGNL01020653">
    <property type="protein sequence ID" value="EJK60832.1"/>
    <property type="molecule type" value="Genomic_DNA"/>
</dbReference>
<proteinExistence type="predicted"/>
<evidence type="ECO:0000313" key="4">
    <source>
        <dbReference type="Proteomes" id="UP000266841"/>
    </source>
</evidence>
<comment type="caution">
    <text evidence="3">The sequence shown here is derived from an EMBL/GenBank/DDBJ whole genome shotgun (WGS) entry which is preliminary data.</text>
</comment>